<dbReference type="Proteomes" id="UP001268651">
    <property type="component" value="Unassembled WGS sequence"/>
</dbReference>
<dbReference type="EC" id="3.-.-.-" evidence="3"/>
<dbReference type="Gene3D" id="3.40.710.10">
    <property type="entry name" value="DD-peptidase/beta-lactamase superfamily"/>
    <property type="match status" value="1"/>
</dbReference>
<dbReference type="Pfam" id="PF00144">
    <property type="entry name" value="Beta-lactamase"/>
    <property type="match status" value="1"/>
</dbReference>
<dbReference type="PANTHER" id="PTHR46825:SF9">
    <property type="entry name" value="BETA-LACTAMASE-RELATED DOMAIN-CONTAINING PROTEIN"/>
    <property type="match status" value="1"/>
</dbReference>
<name>A0ABU3U3B0_9FLAO</name>
<feature type="domain" description="Beta-lactamase-related" evidence="2">
    <location>
        <begin position="37"/>
        <end position="346"/>
    </location>
</feature>
<evidence type="ECO:0000256" key="1">
    <source>
        <dbReference type="SAM" id="SignalP"/>
    </source>
</evidence>
<comment type="caution">
    <text evidence="3">The sequence shown here is derived from an EMBL/GenBank/DDBJ whole genome shotgun (WGS) entry which is preliminary data.</text>
</comment>
<protein>
    <submittedName>
        <fullName evidence="3">Serine hydrolase</fullName>
        <ecNumber evidence="3">3.-.-.-</ecNumber>
    </submittedName>
</protein>
<gene>
    <name evidence="3" type="ORF">RXV94_01860</name>
</gene>
<keyword evidence="1" id="KW-0732">Signal</keyword>
<dbReference type="PANTHER" id="PTHR46825">
    <property type="entry name" value="D-ALANYL-D-ALANINE-CARBOXYPEPTIDASE/ENDOPEPTIDASE AMPH"/>
    <property type="match status" value="1"/>
</dbReference>
<feature type="signal peptide" evidence="1">
    <location>
        <begin position="1"/>
        <end position="19"/>
    </location>
</feature>
<sequence>MKKQSLLFLFLLFTICSFGQLKQSQAIDSLFLDWNKPDVPGCAIGIIENGELIYSKGYGIADLEHDVQITPTSVFYIGSVSKQFVTFSILLLEEQGKLNLDDKIQKYLPDFPDYDSTLTIRNFIHHTSGVRDYLTLMYLKGRNYLDNTDVDEVYELIKNQKELNFKPGEKYLYSNSCYFMLAMIVEKAAGQSLKVFAHENIFKPLGMKNSLFYDDNTDLIKNRVFSYEKKSNEEGFNNLISRFDLVGSGGVYSSIEDLYLWDQNFYNNKLGKGGQSIIDKMHEEGLLNNGESSGYAFALNNGAYKGLKTVSHGGSLAGYRSQLMRFPDENFSVIVLANRGDANPTRKSFQIADIVLKNKFIEKPKEKKTEKEKTTNPEQKFTLNQLEGNYEIQAGVVLEITSKNDSLHVLQTWNKSSYSILNTTGNTYEIPNNSSIQFEFSGLKNDLAQTLKVFQNGNKTICKRKEKLDLSTLNIEDYNGKYYSEELDATYLLFLEDDKLKIQIANYDSQELTYYDVDSFTTDGGLVRFKRSNGVITGFELDAGRVTNLKFEKE</sequence>
<accession>A0ABU3U3B0</accession>
<dbReference type="EMBL" id="JAWHTF010000001">
    <property type="protein sequence ID" value="MDU8884887.1"/>
    <property type="molecule type" value="Genomic_DNA"/>
</dbReference>
<organism evidence="3 4">
    <name type="scientific">Gilvirhabdus luticola</name>
    <dbReference type="NCBI Taxonomy" id="3079858"/>
    <lineage>
        <taxon>Bacteria</taxon>
        <taxon>Pseudomonadati</taxon>
        <taxon>Bacteroidota</taxon>
        <taxon>Flavobacteriia</taxon>
        <taxon>Flavobacteriales</taxon>
        <taxon>Flavobacteriaceae</taxon>
        <taxon>Gilvirhabdus</taxon>
    </lineage>
</organism>
<feature type="chain" id="PRO_5047140595" evidence="1">
    <location>
        <begin position="20"/>
        <end position="554"/>
    </location>
</feature>
<proteinExistence type="predicted"/>
<dbReference type="InterPro" id="IPR001466">
    <property type="entry name" value="Beta-lactam-related"/>
</dbReference>
<dbReference type="RefSeq" id="WP_316660674.1">
    <property type="nucleotide sequence ID" value="NZ_JAWHTF010000001.1"/>
</dbReference>
<keyword evidence="3" id="KW-0378">Hydrolase</keyword>
<reference evidence="3 4" key="1">
    <citation type="submission" date="2023-10" db="EMBL/GenBank/DDBJ databases">
        <title>Marimonas sp. nov. isolated from tidal mud flat.</title>
        <authorList>
            <person name="Jaincy N.J."/>
            <person name="Srinivasan S."/>
            <person name="Lee S.-S."/>
        </authorList>
    </citation>
    <scope>NUCLEOTIDE SEQUENCE [LARGE SCALE GENOMIC DNA]</scope>
    <source>
        <strain evidence="3 4">MJ-SS3</strain>
    </source>
</reference>
<evidence type="ECO:0000259" key="2">
    <source>
        <dbReference type="Pfam" id="PF00144"/>
    </source>
</evidence>
<evidence type="ECO:0000313" key="4">
    <source>
        <dbReference type="Proteomes" id="UP001268651"/>
    </source>
</evidence>
<keyword evidence="4" id="KW-1185">Reference proteome</keyword>
<dbReference type="InterPro" id="IPR050491">
    <property type="entry name" value="AmpC-like"/>
</dbReference>
<dbReference type="SUPFAM" id="SSF56601">
    <property type="entry name" value="beta-lactamase/transpeptidase-like"/>
    <property type="match status" value="1"/>
</dbReference>
<evidence type="ECO:0000313" key="3">
    <source>
        <dbReference type="EMBL" id="MDU8884887.1"/>
    </source>
</evidence>
<dbReference type="GO" id="GO:0016787">
    <property type="term" value="F:hydrolase activity"/>
    <property type="evidence" value="ECO:0007669"/>
    <property type="project" value="UniProtKB-KW"/>
</dbReference>
<dbReference type="InterPro" id="IPR012338">
    <property type="entry name" value="Beta-lactam/transpept-like"/>
</dbReference>